<feature type="region of interest" description="Disordered" evidence="2">
    <location>
        <begin position="658"/>
        <end position="678"/>
    </location>
</feature>
<dbReference type="Gene3D" id="1.20.5.170">
    <property type="match status" value="1"/>
</dbReference>
<feature type="compositionally biased region" description="Low complexity" evidence="2">
    <location>
        <begin position="658"/>
        <end position="671"/>
    </location>
</feature>
<dbReference type="EMBL" id="JBFCZG010000006">
    <property type="protein sequence ID" value="KAL3420833.1"/>
    <property type="molecule type" value="Genomic_DNA"/>
</dbReference>
<reference evidence="3 4" key="1">
    <citation type="submission" date="2024-06" db="EMBL/GenBank/DDBJ databases">
        <title>Complete genome of Phlyctema vagabunda strain 19-DSS-EL-015.</title>
        <authorList>
            <person name="Fiorenzani C."/>
        </authorList>
    </citation>
    <scope>NUCLEOTIDE SEQUENCE [LARGE SCALE GENOMIC DNA]</scope>
    <source>
        <strain evidence="3 4">19-DSS-EL-015</strain>
    </source>
</reference>
<evidence type="ECO:0000313" key="4">
    <source>
        <dbReference type="Proteomes" id="UP001629113"/>
    </source>
</evidence>
<dbReference type="PANTHER" id="PTHR40618">
    <property type="entry name" value="B-ZIP TRANSCRIPTION FACTOR (EUROFUNG)-RELATED"/>
    <property type="match status" value="1"/>
</dbReference>
<feature type="compositionally biased region" description="Basic and acidic residues" evidence="2">
    <location>
        <begin position="167"/>
        <end position="185"/>
    </location>
</feature>
<dbReference type="SUPFAM" id="SSF57959">
    <property type="entry name" value="Leucine zipper domain"/>
    <property type="match status" value="1"/>
</dbReference>
<keyword evidence="4" id="KW-1185">Reference proteome</keyword>
<evidence type="ECO:0000256" key="2">
    <source>
        <dbReference type="SAM" id="MobiDB-lite"/>
    </source>
</evidence>
<dbReference type="CDD" id="cd14688">
    <property type="entry name" value="bZIP_YAP"/>
    <property type="match status" value="1"/>
</dbReference>
<feature type="compositionally biased region" description="Basic and acidic residues" evidence="2">
    <location>
        <begin position="74"/>
        <end position="86"/>
    </location>
</feature>
<dbReference type="InterPro" id="IPR046347">
    <property type="entry name" value="bZIP_sf"/>
</dbReference>
<feature type="region of interest" description="Disordered" evidence="2">
    <location>
        <begin position="167"/>
        <end position="257"/>
    </location>
</feature>
<keyword evidence="1" id="KW-0175">Coiled coil</keyword>
<feature type="compositionally biased region" description="Polar residues" evidence="2">
    <location>
        <begin position="708"/>
        <end position="724"/>
    </location>
</feature>
<proteinExistence type="predicted"/>
<feature type="compositionally biased region" description="Polar residues" evidence="2">
    <location>
        <begin position="379"/>
        <end position="388"/>
    </location>
</feature>
<accession>A0ABR4PC12</accession>
<feature type="region of interest" description="Disordered" evidence="2">
    <location>
        <begin position="708"/>
        <end position="730"/>
    </location>
</feature>
<comment type="caution">
    <text evidence="3">The sequence shown here is derived from an EMBL/GenBank/DDBJ whole genome shotgun (WGS) entry which is preliminary data.</text>
</comment>
<feature type="compositionally biased region" description="Basic and acidic residues" evidence="2">
    <location>
        <begin position="242"/>
        <end position="256"/>
    </location>
</feature>
<name>A0ABR4PC12_9HELO</name>
<dbReference type="PANTHER" id="PTHR40618:SF1">
    <property type="entry name" value="B-ZIP TRANSCRIPTION FACTOR (EUROFUNG)"/>
    <property type="match status" value="1"/>
</dbReference>
<gene>
    <name evidence="3" type="ORF">PVAG01_07278</name>
</gene>
<evidence type="ECO:0000256" key="1">
    <source>
        <dbReference type="SAM" id="Coils"/>
    </source>
</evidence>
<organism evidence="3 4">
    <name type="scientific">Phlyctema vagabunda</name>
    <dbReference type="NCBI Taxonomy" id="108571"/>
    <lineage>
        <taxon>Eukaryota</taxon>
        <taxon>Fungi</taxon>
        <taxon>Dikarya</taxon>
        <taxon>Ascomycota</taxon>
        <taxon>Pezizomycotina</taxon>
        <taxon>Leotiomycetes</taxon>
        <taxon>Helotiales</taxon>
        <taxon>Dermateaceae</taxon>
        <taxon>Phlyctema</taxon>
    </lineage>
</organism>
<feature type="region of interest" description="Disordered" evidence="2">
    <location>
        <begin position="332"/>
        <end position="412"/>
    </location>
</feature>
<dbReference type="Proteomes" id="UP001629113">
    <property type="component" value="Unassembled WGS sequence"/>
</dbReference>
<sequence>MDQNAYHYHNIHNHNHNHIPKDTGYALNLLSEAAMHAPDPNAIDHSSPSRTNTLPRIAHPDEASSITNRHRHHDFSSHQHHLEEQQHRRHPVSMPERTLNVTPSASTSVSSTEYPAALSSQGSMDSLSYTTVPAHRPHVYLQHGYQGMEGTDLPNHLGILSAERYDDGRSAQRAHEASELRRKQQAETMMPFGITSGPALTATSEENEPKSSSQRKKRVRADISGTAPDEEDWASKKSRGRPRVDTKDETAADRRRTQIRMAQRAYRHRKETTISSLEKQVQELKGASEEMSNTFIGLYDFAIDRGLLQREPEFGRQLQSTIERIIALAKASSADDGIKDEDQLVDDTPTAEPDEPEAPPPPRRTRARKPSQAAVHESLPSTTSSRQQAWGGYEVSREESPAGTAEAVNSNVSTQRDYNTAADFTYQEQTFEQRTRSDDYQVVSRATEDNASFPFNMNVDLEQYQVEVPPVRDFAQNIFSHVSLSLPNTYSFQELSFGRRLQRFALENACKLANAKEPNENHYRRIFGFCLLYETKDAIKARIEKCISSTTKQTLQEWRQPFLHVGGSGTHYPIYETNNHLMPKFRTGFSMGPQSPAVISAREQIMGDDFNCKLSGFEGEFFDSNDVEGYLRGRGVEIPPAADFVHAEINLLALSDAPSLNSSSSDTTNPSPKTPVTPANRIEELLDHSIEINHYDIDFAESNMVQSKPVSGSMSHPTLNTSDWSDLPNHFNADPMLETVDTGDEKQGKVAVTLDVNILMREITSHGVCLGRGPGFRSADINAAIIAAAKAGAGLK</sequence>
<feature type="coiled-coil region" evidence="1">
    <location>
        <begin position="267"/>
        <end position="294"/>
    </location>
</feature>
<evidence type="ECO:0000313" key="3">
    <source>
        <dbReference type="EMBL" id="KAL3420833.1"/>
    </source>
</evidence>
<protein>
    <submittedName>
        <fullName evidence="3">BZIP family transcription factor</fullName>
    </submittedName>
</protein>
<feature type="region of interest" description="Disordered" evidence="2">
    <location>
        <begin position="66"/>
        <end position="110"/>
    </location>
</feature>
<feature type="compositionally biased region" description="Low complexity" evidence="2">
    <location>
        <begin position="101"/>
        <end position="110"/>
    </location>
</feature>